<sequence>MSVHVNRRSHKLTGLALGVLLGTSSFFTGMAPAHAAGTTALPTISLLIDGKGVVSDVKPTIQNGRMLVPIRAIAENTGAAVSYEDTTKTVTVTQGTNKILLYIGKAIGYVNEKRVILDATPMISKGRTLIPLRFISQSLGYQVDWDKRAEVAIVNTKKSGRQAVPATVAPSRMYVVQPGDTLGGIAKVHGTDGDVIKKINGVDDTNLNPGQLLTLPKDAKDSTHPVRALLKETPLLAEDYVFPLATNSYEPYGDTYGDGRDWVDGHYEENARNHEGVDIMTQKGNPVYSVCDGYINRLGWNEYGGWRVNITDESGNYRLYYAHMEAYAPGLELGGYVKAGQLLGFVGDTGYGPTGTEGQFDPHLHFGLYYNDTDKSFDPYMYLQYWEKQSDSIPAS</sequence>
<dbReference type="Gene3D" id="2.70.70.10">
    <property type="entry name" value="Glucose Permease (Domain IIA)"/>
    <property type="match status" value="1"/>
</dbReference>
<accession>A0A3M8DUN2</accession>
<evidence type="ECO:0000256" key="1">
    <source>
        <dbReference type="ARBA" id="ARBA00022729"/>
    </source>
</evidence>
<feature type="domain" description="LysM" evidence="3">
    <location>
        <begin position="172"/>
        <end position="215"/>
    </location>
</feature>
<gene>
    <name evidence="4" type="ORF">EDM56_03380</name>
</gene>
<dbReference type="SUPFAM" id="SSF51261">
    <property type="entry name" value="Duplicated hybrid motif"/>
    <property type="match status" value="1"/>
</dbReference>
<protein>
    <submittedName>
        <fullName evidence="4">LysM peptidoglycan-binding domain-containing protein</fullName>
    </submittedName>
</protein>
<evidence type="ECO:0000313" key="5">
    <source>
        <dbReference type="Proteomes" id="UP000271031"/>
    </source>
</evidence>
<dbReference type="InterPro" id="IPR050570">
    <property type="entry name" value="Cell_wall_metabolism_enzyme"/>
</dbReference>
<evidence type="ECO:0000259" key="3">
    <source>
        <dbReference type="PROSITE" id="PS51782"/>
    </source>
</evidence>
<dbReference type="Gene3D" id="3.30.457.10">
    <property type="entry name" value="Copper amine oxidase-like, N-terminal domain"/>
    <property type="match status" value="1"/>
</dbReference>
<dbReference type="GO" id="GO:0004222">
    <property type="term" value="F:metalloendopeptidase activity"/>
    <property type="evidence" value="ECO:0007669"/>
    <property type="project" value="TreeGrafter"/>
</dbReference>
<dbReference type="Gene3D" id="3.10.350.10">
    <property type="entry name" value="LysM domain"/>
    <property type="match status" value="1"/>
</dbReference>
<organism evidence="4 5">
    <name type="scientific">Brevibacillus fluminis</name>
    <dbReference type="NCBI Taxonomy" id="511487"/>
    <lineage>
        <taxon>Bacteria</taxon>
        <taxon>Bacillati</taxon>
        <taxon>Bacillota</taxon>
        <taxon>Bacilli</taxon>
        <taxon>Bacillales</taxon>
        <taxon>Paenibacillaceae</taxon>
        <taxon>Brevibacillus</taxon>
    </lineage>
</organism>
<dbReference type="InterPro" id="IPR036582">
    <property type="entry name" value="Mao_N_sf"/>
</dbReference>
<dbReference type="Pfam" id="PF01551">
    <property type="entry name" value="Peptidase_M23"/>
    <property type="match status" value="1"/>
</dbReference>
<evidence type="ECO:0000256" key="2">
    <source>
        <dbReference type="SAM" id="SignalP"/>
    </source>
</evidence>
<dbReference type="InterPro" id="IPR016047">
    <property type="entry name" value="M23ase_b-sheet_dom"/>
</dbReference>
<dbReference type="PANTHER" id="PTHR21666:SF289">
    <property type="entry name" value="L-ALA--D-GLU ENDOPEPTIDASE"/>
    <property type="match status" value="1"/>
</dbReference>
<dbReference type="InterPro" id="IPR012854">
    <property type="entry name" value="Cu_amine_oxidase-like_N"/>
</dbReference>
<dbReference type="EMBL" id="RHHQ01000004">
    <property type="protein sequence ID" value="RNB91806.1"/>
    <property type="molecule type" value="Genomic_DNA"/>
</dbReference>
<dbReference type="RefSeq" id="WP_122916468.1">
    <property type="nucleotide sequence ID" value="NZ_RHHQ01000004.1"/>
</dbReference>
<dbReference type="PROSITE" id="PS51782">
    <property type="entry name" value="LYSM"/>
    <property type="match status" value="1"/>
</dbReference>
<dbReference type="Proteomes" id="UP000271031">
    <property type="component" value="Unassembled WGS sequence"/>
</dbReference>
<dbReference type="SMART" id="SM00257">
    <property type="entry name" value="LysM"/>
    <property type="match status" value="1"/>
</dbReference>
<dbReference type="InterPro" id="IPR036779">
    <property type="entry name" value="LysM_dom_sf"/>
</dbReference>
<dbReference type="CDD" id="cd00118">
    <property type="entry name" value="LysM"/>
    <property type="match status" value="1"/>
</dbReference>
<dbReference type="OrthoDB" id="9810477at2"/>
<dbReference type="Pfam" id="PF07833">
    <property type="entry name" value="Cu_amine_oxidN1"/>
    <property type="match status" value="1"/>
</dbReference>
<dbReference type="CDD" id="cd12797">
    <property type="entry name" value="M23_peptidase"/>
    <property type="match status" value="1"/>
</dbReference>
<name>A0A3M8DUN2_9BACL</name>
<dbReference type="SUPFAM" id="SSF55383">
    <property type="entry name" value="Copper amine oxidase, domain N"/>
    <property type="match status" value="1"/>
</dbReference>
<comment type="caution">
    <text evidence="4">The sequence shown here is derived from an EMBL/GenBank/DDBJ whole genome shotgun (WGS) entry which is preliminary data.</text>
</comment>
<feature type="chain" id="PRO_5018176983" evidence="2">
    <location>
        <begin position="36"/>
        <end position="396"/>
    </location>
</feature>
<dbReference type="PANTHER" id="PTHR21666">
    <property type="entry name" value="PEPTIDASE-RELATED"/>
    <property type="match status" value="1"/>
</dbReference>
<proteinExistence type="predicted"/>
<dbReference type="AlphaFoldDB" id="A0A3M8DUN2"/>
<keyword evidence="5" id="KW-1185">Reference proteome</keyword>
<keyword evidence="1 2" id="KW-0732">Signal</keyword>
<dbReference type="SUPFAM" id="SSF54106">
    <property type="entry name" value="LysM domain"/>
    <property type="match status" value="1"/>
</dbReference>
<dbReference type="InterPro" id="IPR018392">
    <property type="entry name" value="LysM"/>
</dbReference>
<feature type="signal peptide" evidence="2">
    <location>
        <begin position="1"/>
        <end position="35"/>
    </location>
</feature>
<dbReference type="Pfam" id="PF01476">
    <property type="entry name" value="LysM"/>
    <property type="match status" value="1"/>
</dbReference>
<dbReference type="InterPro" id="IPR011055">
    <property type="entry name" value="Dup_hybrid_motif"/>
</dbReference>
<evidence type="ECO:0000313" key="4">
    <source>
        <dbReference type="EMBL" id="RNB91806.1"/>
    </source>
</evidence>
<reference evidence="4 5" key="1">
    <citation type="submission" date="2018-10" db="EMBL/GenBank/DDBJ databases">
        <title>Phylogenomics of Brevibacillus.</title>
        <authorList>
            <person name="Dunlap C."/>
        </authorList>
    </citation>
    <scope>NUCLEOTIDE SEQUENCE [LARGE SCALE GENOMIC DNA]</scope>
    <source>
        <strain evidence="4 5">JCM 15716</strain>
    </source>
</reference>